<keyword evidence="3" id="KW-1185">Reference proteome</keyword>
<gene>
    <name evidence="2" type="ORF">CHIRRI_LOCUS13484</name>
</gene>
<evidence type="ECO:0000256" key="1">
    <source>
        <dbReference type="SAM" id="MobiDB-lite"/>
    </source>
</evidence>
<dbReference type="EMBL" id="OU895880">
    <property type="protein sequence ID" value="CAG9810671.1"/>
    <property type="molecule type" value="Genomic_DNA"/>
</dbReference>
<evidence type="ECO:0000313" key="3">
    <source>
        <dbReference type="Proteomes" id="UP001153620"/>
    </source>
</evidence>
<feature type="region of interest" description="Disordered" evidence="1">
    <location>
        <begin position="461"/>
        <end position="486"/>
    </location>
</feature>
<dbReference type="Proteomes" id="UP001153620">
    <property type="component" value="Chromosome 4"/>
</dbReference>
<proteinExistence type="predicted"/>
<reference evidence="2" key="1">
    <citation type="submission" date="2022-01" db="EMBL/GenBank/DDBJ databases">
        <authorList>
            <person name="King R."/>
        </authorList>
    </citation>
    <scope>NUCLEOTIDE SEQUENCE</scope>
</reference>
<evidence type="ECO:0000313" key="2">
    <source>
        <dbReference type="EMBL" id="CAG9810671.1"/>
    </source>
</evidence>
<protein>
    <submittedName>
        <fullName evidence="2">Uncharacterized protein</fullName>
    </submittedName>
</protein>
<feature type="compositionally biased region" description="Basic and acidic residues" evidence="1">
    <location>
        <begin position="562"/>
        <end position="575"/>
    </location>
</feature>
<dbReference type="AlphaFoldDB" id="A0A9N9S9C3"/>
<feature type="region of interest" description="Disordered" evidence="1">
    <location>
        <begin position="560"/>
        <end position="619"/>
    </location>
</feature>
<name>A0A9N9S9C3_9DIPT</name>
<organism evidence="2 3">
    <name type="scientific">Chironomus riparius</name>
    <dbReference type="NCBI Taxonomy" id="315576"/>
    <lineage>
        <taxon>Eukaryota</taxon>
        <taxon>Metazoa</taxon>
        <taxon>Ecdysozoa</taxon>
        <taxon>Arthropoda</taxon>
        <taxon>Hexapoda</taxon>
        <taxon>Insecta</taxon>
        <taxon>Pterygota</taxon>
        <taxon>Neoptera</taxon>
        <taxon>Endopterygota</taxon>
        <taxon>Diptera</taxon>
        <taxon>Nematocera</taxon>
        <taxon>Chironomoidea</taxon>
        <taxon>Chironomidae</taxon>
        <taxon>Chironominae</taxon>
        <taxon>Chironomus</taxon>
    </lineage>
</organism>
<feature type="compositionally biased region" description="Polar residues" evidence="1">
    <location>
        <begin position="592"/>
        <end position="610"/>
    </location>
</feature>
<reference evidence="2" key="2">
    <citation type="submission" date="2022-10" db="EMBL/GenBank/DDBJ databases">
        <authorList>
            <consortium name="ENA_rothamsted_submissions"/>
            <consortium name="culmorum"/>
            <person name="King R."/>
        </authorList>
    </citation>
    <scope>NUCLEOTIDE SEQUENCE</scope>
</reference>
<feature type="region of interest" description="Disordered" evidence="1">
    <location>
        <begin position="1"/>
        <end position="34"/>
    </location>
</feature>
<accession>A0A9N9S9C3</accession>
<feature type="compositionally biased region" description="Low complexity" evidence="1">
    <location>
        <begin position="21"/>
        <end position="30"/>
    </location>
</feature>
<sequence length="632" mass="73524">MKLEHQNKKAKMQSDDEEMPSSSSGNSINSVLTEQETNNCSQTLNKFIENNKKNIKENDLKSILKDLINAIEAKHLEKLAFENISLDNINAQLENETIKLKLPETKKINSPNDYIEDIRNVGNLLISILDILCDNKVNFDKIKTICDSNKKINHIAENIKNPRWIKIENPRIFADLIIQFLDVECQNYKLIQSIKDHAYLKEVNVTNECSNSQQKITLKEFIDKHEINENTFKYIVKMLLNELESKHSSKLCVHDITIDSISIRMEQDRAKPKLLDVKEDGKISTETKYLNKIKEVGKLLLSLFIPSEDLDVTIKMIAESPDYNKKLQCCFKKIMFPTWIQPNNKKLFADLIVCLINVKKANNPRAKEFKAHPYFWDEDRISKFIDKINSRLNMSTDGASKDDKRKELVNQRKEVLEELMPKDYNWRHKLGNTISVFYPKENSWSELIKFIRNRDTHSDDFTDSETECKENNEKIEASPKQKTATKDHTALKQLSKFFSTYSGPLSFFLAHLDDLLYELFNHFRLYANHKIIQQFYCKSFLFEDPNNAYANAVVIVNKKHKSAEQSKPAKPDTPKPSKTIAKNQKPNDRSISKTNQPDMCNNNRNASIRKTSNREKKIEDATKKPIRCYLLF</sequence>